<keyword evidence="2" id="KW-1185">Reference proteome</keyword>
<dbReference type="EMBL" id="KN847147">
    <property type="protein sequence ID" value="KIW21834.1"/>
    <property type="molecule type" value="Genomic_DNA"/>
</dbReference>
<dbReference type="OrthoDB" id="3787584at2759"/>
<dbReference type="GeneID" id="27351938"/>
<proteinExistence type="predicted"/>
<dbReference type="RefSeq" id="XP_016242050.1">
    <property type="nucleotide sequence ID" value="XM_016400306.1"/>
</dbReference>
<sequence>MKPITHASDRFFDNGTLSFRNWRSSHSCKHIHGFAFDLQRRTFGLATAATRESWFIVFHPAGTRIHELPPSRRAQRQEVEEASRSSALRYEHAQFIAAYIKQLFLLNELLGEGVEASWALDGPQVQTITFNKWTTFQEVFMENWGEYVHDHTEDPFWYENQPAFHAYDYGANIEIQVNDHLRSMPKQESL</sequence>
<evidence type="ECO:0000313" key="1">
    <source>
        <dbReference type="EMBL" id="KIW21834.1"/>
    </source>
</evidence>
<gene>
    <name evidence="1" type="ORF">PV07_12744</name>
</gene>
<accession>A0A0D2CE41</accession>
<evidence type="ECO:0000313" key="2">
    <source>
        <dbReference type="Proteomes" id="UP000054466"/>
    </source>
</evidence>
<dbReference type="HOGENOM" id="CLU_1427830_0_0_1"/>
<dbReference type="Proteomes" id="UP000054466">
    <property type="component" value="Unassembled WGS sequence"/>
</dbReference>
<name>A0A0D2CE41_9EURO</name>
<protein>
    <submittedName>
        <fullName evidence="1">Uncharacterized protein</fullName>
    </submittedName>
</protein>
<reference evidence="1 2" key="1">
    <citation type="submission" date="2015-01" db="EMBL/GenBank/DDBJ databases">
        <title>The Genome Sequence of Cladophialophora immunda CBS83496.</title>
        <authorList>
            <consortium name="The Broad Institute Genomics Platform"/>
            <person name="Cuomo C."/>
            <person name="de Hoog S."/>
            <person name="Gorbushina A."/>
            <person name="Stielow B."/>
            <person name="Teixiera M."/>
            <person name="Abouelleil A."/>
            <person name="Chapman S.B."/>
            <person name="Priest M."/>
            <person name="Young S.K."/>
            <person name="Wortman J."/>
            <person name="Nusbaum C."/>
            <person name="Birren B."/>
        </authorList>
    </citation>
    <scope>NUCLEOTIDE SEQUENCE [LARGE SCALE GENOMIC DNA]</scope>
    <source>
        <strain evidence="1 2">CBS 83496</strain>
    </source>
</reference>
<dbReference type="VEuPathDB" id="FungiDB:PV07_12744"/>
<organism evidence="1 2">
    <name type="scientific">Cladophialophora immunda</name>
    <dbReference type="NCBI Taxonomy" id="569365"/>
    <lineage>
        <taxon>Eukaryota</taxon>
        <taxon>Fungi</taxon>
        <taxon>Dikarya</taxon>
        <taxon>Ascomycota</taxon>
        <taxon>Pezizomycotina</taxon>
        <taxon>Eurotiomycetes</taxon>
        <taxon>Chaetothyriomycetidae</taxon>
        <taxon>Chaetothyriales</taxon>
        <taxon>Herpotrichiellaceae</taxon>
        <taxon>Cladophialophora</taxon>
    </lineage>
</organism>
<dbReference type="AlphaFoldDB" id="A0A0D2CE41"/>